<dbReference type="GO" id="GO:0005524">
    <property type="term" value="F:ATP binding"/>
    <property type="evidence" value="ECO:0007669"/>
    <property type="project" value="InterPro"/>
</dbReference>
<feature type="domain" description="Peptidase M41" evidence="7">
    <location>
        <begin position="76"/>
        <end position="264"/>
    </location>
</feature>
<organism evidence="9 10">
    <name type="scientific">Candidatus Woesebacteria bacterium GW2011_GWA1_41_7</name>
    <dbReference type="NCBI Taxonomy" id="1618556"/>
    <lineage>
        <taxon>Bacteria</taxon>
        <taxon>Candidatus Woeseibacteriota</taxon>
    </lineage>
</organism>
<evidence type="ECO:0000256" key="1">
    <source>
        <dbReference type="ARBA" id="ARBA00001947"/>
    </source>
</evidence>
<keyword evidence="6 9" id="KW-0482">Metalloprotease</keyword>
<keyword evidence="2 9" id="KW-0645">Protease</keyword>
<dbReference type="PATRIC" id="fig|1618556.3.peg.579"/>
<comment type="cofactor">
    <cofactor evidence="1">
        <name>Zn(2+)</name>
        <dbReference type="ChEBI" id="CHEBI:29105"/>
    </cofactor>
</comment>
<dbReference type="GO" id="GO:0030163">
    <property type="term" value="P:protein catabolic process"/>
    <property type="evidence" value="ECO:0007669"/>
    <property type="project" value="TreeGrafter"/>
</dbReference>
<feature type="domain" description="AAA ATPase AAA+ lid" evidence="8">
    <location>
        <begin position="20"/>
        <end position="62"/>
    </location>
</feature>
<dbReference type="GO" id="GO:0004222">
    <property type="term" value="F:metalloendopeptidase activity"/>
    <property type="evidence" value="ECO:0007669"/>
    <property type="project" value="InterPro"/>
</dbReference>
<dbReference type="PANTHER" id="PTHR23076:SF97">
    <property type="entry name" value="ATP-DEPENDENT ZINC METALLOPROTEASE YME1L1"/>
    <property type="match status" value="1"/>
</dbReference>
<sequence>MQQPIEETFWTPHFSDPEGNWGQVADRTVGFSGADLENMLNEAAIGAARNNATEISMSDIEESATKVKLGPAKKRLQSDEDKKITAYHEAGHAIVTRFLKHTDPVERISIVARGMSLGHTLIPPTGDRTHETKSRLLEQITAMLGGRAAEEVVFNEMTSGAASDIAQATKIAKSMVVEFGMSDLGPINFGPDMGMGDFGQMEWYEGAQNSPAFMERIDTETKKFLDAGLKSATRIVKANRKLLDKVSKALIDKETLDRGDFEKIVGNK</sequence>
<dbReference type="InterPro" id="IPR037219">
    <property type="entry name" value="Peptidase_M41-like"/>
</dbReference>
<dbReference type="InterPro" id="IPR041569">
    <property type="entry name" value="AAA_lid_3"/>
</dbReference>
<dbReference type="Gene3D" id="1.20.58.760">
    <property type="entry name" value="Peptidase M41"/>
    <property type="match status" value="1"/>
</dbReference>
<dbReference type="Pfam" id="PF01434">
    <property type="entry name" value="Peptidase_M41"/>
    <property type="match status" value="1"/>
</dbReference>
<evidence type="ECO:0000256" key="4">
    <source>
        <dbReference type="ARBA" id="ARBA00022801"/>
    </source>
</evidence>
<protein>
    <submittedName>
        <fullName evidence="9">ATP-dependent zinc metalloprotease FtsH</fullName>
    </submittedName>
</protein>
<accession>A0A0G0WU31</accession>
<evidence type="ECO:0000256" key="2">
    <source>
        <dbReference type="ARBA" id="ARBA00022670"/>
    </source>
</evidence>
<dbReference type="GO" id="GO:0004176">
    <property type="term" value="F:ATP-dependent peptidase activity"/>
    <property type="evidence" value="ECO:0007669"/>
    <property type="project" value="InterPro"/>
</dbReference>
<dbReference type="Gene3D" id="1.10.8.60">
    <property type="match status" value="1"/>
</dbReference>
<dbReference type="Pfam" id="PF17862">
    <property type="entry name" value="AAA_lid_3"/>
    <property type="match status" value="1"/>
</dbReference>
<dbReference type="EMBL" id="LCBU01000045">
    <property type="protein sequence ID" value="KKS16269.1"/>
    <property type="molecule type" value="Genomic_DNA"/>
</dbReference>
<keyword evidence="3" id="KW-0479">Metal-binding</keyword>
<proteinExistence type="predicted"/>
<evidence type="ECO:0000259" key="7">
    <source>
        <dbReference type="Pfam" id="PF01434"/>
    </source>
</evidence>
<comment type="caution">
    <text evidence="9">The sequence shown here is derived from an EMBL/GenBank/DDBJ whole genome shotgun (WGS) entry which is preliminary data.</text>
</comment>
<dbReference type="Proteomes" id="UP000033969">
    <property type="component" value="Unassembled WGS sequence"/>
</dbReference>
<name>A0A0G0WU31_9BACT</name>
<dbReference type="InterPro" id="IPR000642">
    <property type="entry name" value="Peptidase_M41"/>
</dbReference>
<evidence type="ECO:0000313" key="9">
    <source>
        <dbReference type="EMBL" id="KKS16269.1"/>
    </source>
</evidence>
<dbReference type="FunFam" id="1.20.58.760:FF:000001">
    <property type="entry name" value="ATP-dependent zinc metalloprotease FtsH"/>
    <property type="match status" value="1"/>
</dbReference>
<evidence type="ECO:0000259" key="8">
    <source>
        <dbReference type="Pfam" id="PF17862"/>
    </source>
</evidence>
<dbReference type="SUPFAM" id="SSF140990">
    <property type="entry name" value="FtsH protease domain-like"/>
    <property type="match status" value="1"/>
</dbReference>
<evidence type="ECO:0000256" key="6">
    <source>
        <dbReference type="ARBA" id="ARBA00023049"/>
    </source>
</evidence>
<evidence type="ECO:0000256" key="3">
    <source>
        <dbReference type="ARBA" id="ARBA00022723"/>
    </source>
</evidence>
<keyword evidence="5" id="KW-0862">Zinc</keyword>
<gene>
    <name evidence="9" type="ORF">UU74_C0045G0003</name>
</gene>
<dbReference type="AlphaFoldDB" id="A0A0G0WU31"/>
<reference evidence="9 10" key="1">
    <citation type="journal article" date="2015" name="Nature">
        <title>rRNA introns, odd ribosomes, and small enigmatic genomes across a large radiation of phyla.</title>
        <authorList>
            <person name="Brown C.T."/>
            <person name="Hug L.A."/>
            <person name="Thomas B.C."/>
            <person name="Sharon I."/>
            <person name="Castelle C.J."/>
            <person name="Singh A."/>
            <person name="Wilkins M.J."/>
            <person name="Williams K.H."/>
            <person name="Banfield J.F."/>
        </authorList>
    </citation>
    <scope>NUCLEOTIDE SEQUENCE [LARGE SCALE GENOMIC DNA]</scope>
</reference>
<evidence type="ECO:0000256" key="5">
    <source>
        <dbReference type="ARBA" id="ARBA00022833"/>
    </source>
</evidence>
<dbReference type="GO" id="GO:0006508">
    <property type="term" value="P:proteolysis"/>
    <property type="evidence" value="ECO:0007669"/>
    <property type="project" value="UniProtKB-KW"/>
</dbReference>
<dbReference type="GO" id="GO:0005886">
    <property type="term" value="C:plasma membrane"/>
    <property type="evidence" value="ECO:0007669"/>
    <property type="project" value="TreeGrafter"/>
</dbReference>
<evidence type="ECO:0000313" key="10">
    <source>
        <dbReference type="Proteomes" id="UP000033969"/>
    </source>
</evidence>
<keyword evidence="4" id="KW-0378">Hydrolase</keyword>
<dbReference type="PANTHER" id="PTHR23076">
    <property type="entry name" value="METALLOPROTEASE M41 FTSH"/>
    <property type="match status" value="1"/>
</dbReference>
<dbReference type="GO" id="GO:0046872">
    <property type="term" value="F:metal ion binding"/>
    <property type="evidence" value="ECO:0007669"/>
    <property type="project" value="UniProtKB-KW"/>
</dbReference>